<accession>A0A183SGI5</accession>
<proteinExistence type="predicted"/>
<organism evidence="2">
    <name type="scientific">Schistocephalus solidus</name>
    <name type="common">Tapeworm</name>
    <dbReference type="NCBI Taxonomy" id="70667"/>
    <lineage>
        <taxon>Eukaryota</taxon>
        <taxon>Metazoa</taxon>
        <taxon>Spiralia</taxon>
        <taxon>Lophotrochozoa</taxon>
        <taxon>Platyhelminthes</taxon>
        <taxon>Cestoda</taxon>
        <taxon>Eucestoda</taxon>
        <taxon>Diphyllobothriidea</taxon>
        <taxon>Diphyllobothriidae</taxon>
        <taxon>Schistocephalus</taxon>
    </lineage>
</organism>
<name>A0A183SGI5_SCHSO</name>
<dbReference type="PANTHER" id="PTHR21301:SF10">
    <property type="entry name" value="REVERSE TRANSCRIPTASE DOMAIN-CONTAINING PROTEIN"/>
    <property type="match status" value="1"/>
</dbReference>
<reference evidence="2" key="1">
    <citation type="submission" date="2016-06" db="UniProtKB">
        <authorList>
            <consortium name="WormBaseParasite"/>
        </authorList>
    </citation>
    <scope>IDENTIFICATION</scope>
</reference>
<dbReference type="Pfam" id="PF26215">
    <property type="entry name" value="HTH_animal"/>
    <property type="match status" value="1"/>
</dbReference>
<evidence type="ECO:0000313" key="2">
    <source>
        <dbReference type="WBParaSite" id="SSLN_0000343301-mRNA-1"/>
    </source>
</evidence>
<protein>
    <submittedName>
        <fullName evidence="2">RNA-dependent RNA polymerase</fullName>
    </submittedName>
</protein>
<sequence length="179" mass="20729">LPFLDKQVTKLEDGKIRTTVYRKATNIMRILHFRSNHPVAHKCSCVRTLFQRVQTHCSDDSGKKEETKYLHALFEANGYPKPFIRKCLRKPNHERSKEEDPKFWLAIPYVKDLAEAILESAQRHRKLSDANLLEKFKQIIPPKPPTSDGNLVHNLPSHRLTEPQLTVLSYDAKFNTSDA</sequence>
<evidence type="ECO:0000259" key="1">
    <source>
        <dbReference type="Pfam" id="PF26215"/>
    </source>
</evidence>
<dbReference type="PANTHER" id="PTHR21301">
    <property type="entry name" value="REVERSE TRANSCRIPTASE"/>
    <property type="match status" value="1"/>
</dbReference>
<feature type="domain" description="Helix-turn-helix" evidence="1">
    <location>
        <begin position="29"/>
        <end position="88"/>
    </location>
</feature>
<dbReference type="InterPro" id="IPR058912">
    <property type="entry name" value="HTH_animal"/>
</dbReference>
<dbReference type="AlphaFoldDB" id="A0A183SGI5"/>
<dbReference type="WBParaSite" id="SSLN_0000343301-mRNA-1">
    <property type="protein sequence ID" value="SSLN_0000343301-mRNA-1"/>
    <property type="gene ID" value="SSLN_0000343301"/>
</dbReference>